<keyword evidence="2" id="KW-0732">Signal</keyword>
<evidence type="ECO:0000256" key="2">
    <source>
        <dbReference type="SAM" id="SignalP"/>
    </source>
</evidence>
<keyword evidence="3" id="KW-0150">Chloroplast</keyword>
<organism evidence="3">
    <name type="scientific">Monomastix sp. (strain OKE-1)</name>
    <dbReference type="NCBI Taxonomy" id="141716"/>
    <lineage>
        <taxon>Eukaryota</taxon>
        <taxon>Viridiplantae</taxon>
        <taxon>Chlorophyta</taxon>
        <taxon>Mamiellophyceae</taxon>
        <taxon>Monomastigales</taxon>
        <taxon>Monomastigaceae</taxon>
        <taxon>Monomastix</taxon>
    </lineage>
</organism>
<feature type="chain" id="PRO_5002898215" evidence="2">
    <location>
        <begin position="19"/>
        <end position="75"/>
    </location>
</feature>
<feature type="signal peptide" evidence="2">
    <location>
        <begin position="1"/>
        <end position="18"/>
    </location>
</feature>
<protein>
    <submittedName>
        <fullName evidence="3">Uncharacterized protein orf75</fullName>
    </submittedName>
</protein>
<feature type="region of interest" description="Disordered" evidence="1">
    <location>
        <begin position="17"/>
        <end position="53"/>
    </location>
</feature>
<keyword evidence="3" id="KW-0934">Plastid</keyword>
<reference evidence="3" key="1">
    <citation type="journal article" date="2006" name="BMC Biol.">
        <title>The complete chloroplast DNA sequence of the green alga Oltmannsiellopsis viridis reveals a distinctive quadripartite architecture in the chloroplast genome of early diverging ulvophytes.</title>
        <authorList>
            <person name="Pombert J.F."/>
            <person name="Lemieux C."/>
            <person name="Turmel M."/>
        </authorList>
    </citation>
    <scope>NUCLEOTIDE SEQUENCE</scope>
</reference>
<evidence type="ECO:0000313" key="3">
    <source>
        <dbReference type="EMBL" id="ACK36924.1"/>
    </source>
</evidence>
<sequence>MKFTLLLFLSKLYTLLSGGPKGQRPPPSGEERSSSHAILPPFAGRPSALKGKPSSSPFHFDLVCFSALTWCASEL</sequence>
<name>C0JWQ5_MONSK</name>
<dbReference type="GeneID" id="7441071"/>
<gene>
    <name evidence="3" type="primary">orf75</name>
</gene>
<evidence type="ECO:0000256" key="1">
    <source>
        <dbReference type="SAM" id="MobiDB-lite"/>
    </source>
</evidence>
<dbReference type="AlphaFoldDB" id="C0JWQ5"/>
<proteinExistence type="predicted"/>
<reference evidence="3" key="2">
    <citation type="journal article" date="2009" name="Mol. Biol. Evol.">
        <title>The chloroplast genomes of the green algae Pyramimonas, Monomastix, and Pycnococcus shed new light on the evolutionary history of prasinophytes and the origin of the secondary chloroplasts of euglenids.</title>
        <authorList>
            <person name="Turmel M."/>
            <person name="Gagnon M.C."/>
            <person name="O'Kelly C.J."/>
            <person name="Otis C."/>
            <person name="Lemieux C."/>
        </authorList>
    </citation>
    <scope>NUCLEOTIDE SEQUENCE</scope>
</reference>
<geneLocation type="chloroplast" evidence="3"/>
<dbReference type="EMBL" id="FJ493497">
    <property type="protein sequence ID" value="ACK36924.1"/>
    <property type="molecule type" value="Genomic_DNA"/>
</dbReference>
<accession>C0JWQ5</accession>
<dbReference type="RefSeq" id="YP_002601060.1">
    <property type="nucleotide sequence ID" value="NC_012101.1"/>
</dbReference>